<proteinExistence type="predicted"/>
<reference evidence="1 2" key="1">
    <citation type="journal article" date="2019" name="Philos. Trans. R. Soc. Lond., B, Biol. Sci.">
        <title>Ant behaviour and brain gene expression of defending hosts depend on the ecological success of the intruding social parasite.</title>
        <authorList>
            <person name="Kaur R."/>
            <person name="Stoldt M."/>
            <person name="Jongepier E."/>
            <person name="Feldmeyer B."/>
            <person name="Menzel F."/>
            <person name="Bornberg-Bauer E."/>
            <person name="Foitzik S."/>
        </authorList>
    </citation>
    <scope>NUCLEOTIDE SEQUENCE [LARGE SCALE GENOMIC DNA]</scope>
    <source>
        <tissue evidence="1">Whole body</tissue>
    </source>
</reference>
<sequence>MHPFYSTFHFASNNLAHDSYQLLRQFQCFETSNVSYDCTHANETRITTSRSLESIPVHTKRLILFILRRSSKAFALNVGQIFVAPLECFATKKFPTN</sequence>
<evidence type="ECO:0000313" key="1">
    <source>
        <dbReference type="EMBL" id="TGZ51110.1"/>
    </source>
</evidence>
<evidence type="ECO:0000313" key="2">
    <source>
        <dbReference type="Proteomes" id="UP000310200"/>
    </source>
</evidence>
<protein>
    <submittedName>
        <fullName evidence="1">Uncharacterized protein</fullName>
    </submittedName>
</protein>
<dbReference type="Proteomes" id="UP000310200">
    <property type="component" value="Unassembled WGS sequence"/>
</dbReference>
<comment type="caution">
    <text evidence="1">The sequence shown here is derived from an EMBL/GenBank/DDBJ whole genome shotgun (WGS) entry which is preliminary data.</text>
</comment>
<keyword evidence="2" id="KW-1185">Reference proteome</keyword>
<accession>A0A4S2KNH1</accession>
<gene>
    <name evidence="1" type="ORF">DBV15_12625</name>
</gene>
<organism evidence="1 2">
    <name type="scientific">Temnothorax longispinosus</name>
    <dbReference type="NCBI Taxonomy" id="300112"/>
    <lineage>
        <taxon>Eukaryota</taxon>
        <taxon>Metazoa</taxon>
        <taxon>Ecdysozoa</taxon>
        <taxon>Arthropoda</taxon>
        <taxon>Hexapoda</taxon>
        <taxon>Insecta</taxon>
        <taxon>Pterygota</taxon>
        <taxon>Neoptera</taxon>
        <taxon>Endopterygota</taxon>
        <taxon>Hymenoptera</taxon>
        <taxon>Apocrita</taxon>
        <taxon>Aculeata</taxon>
        <taxon>Formicoidea</taxon>
        <taxon>Formicidae</taxon>
        <taxon>Myrmicinae</taxon>
        <taxon>Temnothorax</taxon>
    </lineage>
</organism>
<name>A0A4S2KNH1_9HYME</name>
<dbReference type="EMBL" id="QBLH01001795">
    <property type="protein sequence ID" value="TGZ51110.1"/>
    <property type="molecule type" value="Genomic_DNA"/>
</dbReference>
<dbReference type="AlphaFoldDB" id="A0A4S2KNH1"/>